<evidence type="ECO:0000313" key="3">
    <source>
        <dbReference type="EMBL" id="VVD33266.1"/>
    </source>
</evidence>
<dbReference type="KEGG" id="pdio:PDMSB3_1982.1"/>
<protein>
    <recommendedName>
        <fullName evidence="2">Transposase IS66 C-terminal domain-containing protein</fullName>
    </recommendedName>
</protein>
<gene>
    <name evidence="3" type="ORF">PDMSB3_1982</name>
</gene>
<dbReference type="Pfam" id="PF13817">
    <property type="entry name" value="DDE_Tnp_IS66_C"/>
    <property type="match status" value="1"/>
</dbReference>
<evidence type="ECO:0000256" key="1">
    <source>
        <dbReference type="SAM" id="MobiDB-lite"/>
    </source>
</evidence>
<sequence length="137" mass="14858">MRKPSINAPTSWEEPEFRVRRSRTSRAHPGQTSSSPLWVCGTVSSRRATAGAPKRHLSGAAFFHAGSSNRKLVPGAAAAIMSLTRSAQLNGHDPNAYLKDILTRVPTHKASDIAALLPHRVATCCDRRLADPSRRVP</sequence>
<feature type="region of interest" description="Disordered" evidence="1">
    <location>
        <begin position="1"/>
        <end position="38"/>
    </location>
</feature>
<organism evidence="3 4">
    <name type="scientific">Paraburkholderia dioscoreae</name>
    <dbReference type="NCBI Taxonomy" id="2604047"/>
    <lineage>
        <taxon>Bacteria</taxon>
        <taxon>Pseudomonadati</taxon>
        <taxon>Pseudomonadota</taxon>
        <taxon>Betaproteobacteria</taxon>
        <taxon>Burkholderiales</taxon>
        <taxon>Burkholderiaceae</taxon>
        <taxon>Paraburkholderia</taxon>
    </lineage>
</organism>
<name>A0A5Q4ZMT7_9BURK</name>
<dbReference type="EMBL" id="LR699554">
    <property type="protein sequence ID" value="VVD33266.1"/>
    <property type="molecule type" value="Genomic_DNA"/>
</dbReference>
<proteinExistence type="predicted"/>
<reference evidence="3 4" key="1">
    <citation type="submission" date="2019-08" db="EMBL/GenBank/DDBJ databases">
        <authorList>
            <person name="Herpell B J."/>
        </authorList>
    </citation>
    <scope>NUCLEOTIDE SEQUENCE [LARGE SCALE GENOMIC DNA]</scope>
    <source>
        <strain evidence="4">Msb3</strain>
    </source>
</reference>
<dbReference type="InterPro" id="IPR039552">
    <property type="entry name" value="IS66_C"/>
</dbReference>
<dbReference type="Proteomes" id="UP000325811">
    <property type="component" value="Chromosome II"/>
</dbReference>
<dbReference type="AlphaFoldDB" id="A0A5Q4ZMT7"/>
<feature type="domain" description="Transposase IS66 C-terminal" evidence="2">
    <location>
        <begin position="82"/>
        <end position="119"/>
    </location>
</feature>
<accession>A0A5Q4ZMT7</accession>
<evidence type="ECO:0000259" key="2">
    <source>
        <dbReference type="Pfam" id="PF13817"/>
    </source>
</evidence>
<evidence type="ECO:0000313" key="4">
    <source>
        <dbReference type="Proteomes" id="UP000325811"/>
    </source>
</evidence>
<keyword evidence="4" id="KW-1185">Reference proteome</keyword>